<dbReference type="PANTHER" id="PTHR11017">
    <property type="entry name" value="LEUCINE-RICH REPEAT-CONTAINING PROTEIN"/>
    <property type="match status" value="1"/>
</dbReference>
<dbReference type="ExpressionAtlas" id="G7JKN4">
    <property type="expression patterns" value="differential"/>
</dbReference>
<proteinExistence type="predicted"/>
<dbReference type="eggNOG" id="ENOG502SUHE">
    <property type="taxonomic scope" value="Eukaryota"/>
</dbReference>
<dbReference type="EnsemblPlants" id="AES86740">
    <property type="protein sequence ID" value="AES86740"/>
    <property type="gene ID" value="MTR_4g014310"/>
</dbReference>
<accession>G7JKN4</accession>
<dbReference type="PROSITE" id="PS50104">
    <property type="entry name" value="TIR"/>
    <property type="match status" value="1"/>
</dbReference>
<accession>A0A0C3WRX2</accession>
<dbReference type="Gene3D" id="3.40.50.10140">
    <property type="entry name" value="Toll/interleukin-1 receptor homology (TIR) domain"/>
    <property type="match status" value="2"/>
</dbReference>
<dbReference type="Pfam" id="PF23282">
    <property type="entry name" value="WHD_ROQ1"/>
    <property type="match status" value="1"/>
</dbReference>
<dbReference type="Gene3D" id="3.80.10.10">
    <property type="entry name" value="Ribonuclease Inhibitor"/>
    <property type="match status" value="1"/>
</dbReference>
<dbReference type="PRINTS" id="PR00364">
    <property type="entry name" value="DISEASERSIST"/>
</dbReference>
<dbReference type="SUPFAM" id="SSF52540">
    <property type="entry name" value="P-loop containing nucleoside triphosphate hydrolases"/>
    <property type="match status" value="1"/>
</dbReference>
<dbReference type="InterPro" id="IPR027417">
    <property type="entry name" value="P-loop_NTPase"/>
</dbReference>
<gene>
    <name evidence="4" type="ordered locus">MTR_4g014310</name>
</gene>
<dbReference type="InterPro" id="IPR044974">
    <property type="entry name" value="Disease_R_plants"/>
</dbReference>
<keyword evidence="1" id="KW-0433">Leucine-rich repeat</keyword>
<keyword evidence="6" id="KW-1185">Reference proteome</keyword>
<evidence type="ECO:0000313" key="6">
    <source>
        <dbReference type="Proteomes" id="UP000002051"/>
    </source>
</evidence>
<dbReference type="InterPro" id="IPR032675">
    <property type="entry name" value="LRR_dom_sf"/>
</dbReference>
<dbReference type="InterPro" id="IPR042197">
    <property type="entry name" value="Apaf_helical"/>
</dbReference>
<evidence type="ECO:0000256" key="1">
    <source>
        <dbReference type="ARBA" id="ARBA00022614"/>
    </source>
</evidence>
<dbReference type="SMART" id="SM00255">
    <property type="entry name" value="TIR"/>
    <property type="match status" value="1"/>
</dbReference>
<dbReference type="AlphaFoldDB" id="G7JKN4"/>
<dbReference type="SUPFAM" id="SSF52058">
    <property type="entry name" value="L domain-like"/>
    <property type="match status" value="1"/>
</dbReference>
<dbReference type="InterPro" id="IPR002182">
    <property type="entry name" value="NB-ARC"/>
</dbReference>
<evidence type="ECO:0000256" key="2">
    <source>
        <dbReference type="ARBA" id="ARBA00022737"/>
    </source>
</evidence>
<dbReference type="PANTHER" id="PTHR11017:SF263">
    <property type="entry name" value="ADP-RIBOSYL CYCLASE_CYCLIC ADP-RIBOSE HYDROLASE"/>
    <property type="match status" value="1"/>
</dbReference>
<dbReference type="HOGENOM" id="CLU_001561_0_0_1"/>
<dbReference type="GO" id="GO:0043531">
    <property type="term" value="F:ADP binding"/>
    <property type="evidence" value="ECO:0007669"/>
    <property type="project" value="InterPro"/>
</dbReference>
<dbReference type="PaxDb" id="3880-AES86740"/>
<evidence type="ECO:0000259" key="3">
    <source>
        <dbReference type="PROSITE" id="PS50104"/>
    </source>
</evidence>
<evidence type="ECO:0000313" key="4">
    <source>
        <dbReference type="EMBL" id="AES86740.2"/>
    </source>
</evidence>
<dbReference type="EMBL" id="CM001220">
    <property type="protein sequence ID" value="AES86740.2"/>
    <property type="molecule type" value="Genomic_DNA"/>
</dbReference>
<dbReference type="GO" id="GO:0007165">
    <property type="term" value="P:signal transduction"/>
    <property type="evidence" value="ECO:0007669"/>
    <property type="project" value="InterPro"/>
</dbReference>
<dbReference type="Gene3D" id="1.10.8.430">
    <property type="entry name" value="Helical domain of apoptotic protease-activating factors"/>
    <property type="match status" value="1"/>
</dbReference>
<protein>
    <submittedName>
        <fullName evidence="4">Disease resistance protein (TIR-NBS-LRR class), putative</fullName>
    </submittedName>
</protein>
<name>G7JKN4_MEDTR</name>
<dbReference type="Gene3D" id="3.40.50.300">
    <property type="entry name" value="P-loop containing nucleotide triphosphate hydrolases"/>
    <property type="match status" value="1"/>
</dbReference>
<keyword evidence="2" id="KW-0677">Repeat</keyword>
<reference evidence="5" key="3">
    <citation type="submission" date="2015-04" db="UniProtKB">
        <authorList>
            <consortium name="EnsemblPlants"/>
        </authorList>
    </citation>
    <scope>IDENTIFICATION</scope>
    <source>
        <strain evidence="5">cv. Jemalong A17</strain>
    </source>
</reference>
<dbReference type="GO" id="GO:0006952">
    <property type="term" value="P:defense response"/>
    <property type="evidence" value="ECO:0007669"/>
    <property type="project" value="InterPro"/>
</dbReference>
<sequence>MRQYRHSGSKALQYGIVARTANLEMRRLWDSSIIHRVSKHQLKLWAIEGVKKKEMVNKIVSEAVAEKAPSNISPQSKDDVFVSFRGEDIRHGFFGHLVIAFPRKQINAFVDEKLKRGDDMSHSLVEAIEGSPISLCKEKYGQIVIPVFYGVDPTNVRHQKKSYENAFAELEKRCNSSKVQIWRHALNTSANLSGIKSSDFRNDAELLEEIINLLLKRLSKHPVNSKGLIGIDKSIAHLNSLLQKESEKVSVIGIWGMGSIGKTTIAGEIFNQNCSEYEGCCFLEKVSEQLGRHGRTFLKEKLFSTLLAEDVKIRSPNGLSNYTVRRIGRMKVLIVLDDVKEEGQLEMLFRTLDWFRSDSRIILTTRDKQVLIANEVEDDDLYQVGVLDSSEALELFNLNAFKQSHLEMEYYDLSKKVVDYAKGIPLVLEVLAHLLRGKDKEEWESQLDKLKRLPNKKIQDVMRLSYDDLDRLEQKYFLDIACFFNGLRLKVDCMKLLLKDFESDNAVAIGLERLKDKALITISEDNVISIEDPIKCSQLWDPDIIYDVLKNDKGTDVIRSIRVDLSAIRKLKLSPHVFAKMTNLLFLDFHGGNYQECLDLFPRGIQSFPTDLRYISWMSYPLKSLPKKFSAENLVIFDLSFSQVEKLWYGVKDLVNLQEFRLFDSRSLKELPDLSKATNLKVLNITQAPLLKNVDPSVLSLDNLVELDLTCCDNNLSFLFYHQLKKFKKLRTFSEIAYNKFPGQDLTKSWINELPLSFGSQSTLETLIFKGCRIERIPPSIKNRTRLRYINLTFCIKLRTIPELPSSLETLLAECESLKTVWFPLTASEQFKENKKRVLLWNCLNLDKRSLINIELNIQINIMKFAYQHLSTLEHNYVESNVDYKQTFGSYQAFYVYPGSTVPEWLAYKTTQDDMIVDLFPNHLPPLLGFVFCFILAEDYQHCEQIEFNISTIDDKDDDEKDGVSIYMNRTPLGIASDHVCMIHDQRCSRYLTRVAKNHTRFKIKVTARTDTNVKLRERPEVELKGFGISPISNSTYHNLIQKMELFDYMNKWNRTLMHGCGISNIQGRRKSAAQGDFRNKAMKLRSLNFLYMKLNGN</sequence>
<dbReference type="SUPFAM" id="SSF52200">
    <property type="entry name" value="Toll/Interleukin receptor TIR domain"/>
    <property type="match status" value="1"/>
</dbReference>
<dbReference type="InterPro" id="IPR000157">
    <property type="entry name" value="TIR_dom"/>
</dbReference>
<reference evidence="4 6" key="1">
    <citation type="journal article" date="2011" name="Nature">
        <title>The Medicago genome provides insight into the evolution of rhizobial symbioses.</title>
        <authorList>
            <person name="Young N.D."/>
            <person name="Debelle F."/>
            <person name="Oldroyd G.E."/>
            <person name="Geurts R."/>
            <person name="Cannon S.B."/>
            <person name="Udvardi M.K."/>
            <person name="Benedito V.A."/>
            <person name="Mayer K.F."/>
            <person name="Gouzy J."/>
            <person name="Schoof H."/>
            <person name="Van de Peer Y."/>
            <person name="Proost S."/>
            <person name="Cook D.R."/>
            <person name="Meyers B.C."/>
            <person name="Spannagl M."/>
            <person name="Cheung F."/>
            <person name="De Mita S."/>
            <person name="Krishnakumar V."/>
            <person name="Gundlach H."/>
            <person name="Zhou S."/>
            <person name="Mudge J."/>
            <person name="Bharti A.K."/>
            <person name="Murray J.D."/>
            <person name="Naoumkina M.A."/>
            <person name="Rosen B."/>
            <person name="Silverstein K.A."/>
            <person name="Tang H."/>
            <person name="Rombauts S."/>
            <person name="Zhao P.X."/>
            <person name="Zhou P."/>
            <person name="Barbe V."/>
            <person name="Bardou P."/>
            <person name="Bechner M."/>
            <person name="Bellec A."/>
            <person name="Berger A."/>
            <person name="Berges H."/>
            <person name="Bidwell S."/>
            <person name="Bisseling T."/>
            <person name="Choisne N."/>
            <person name="Couloux A."/>
            <person name="Denny R."/>
            <person name="Deshpande S."/>
            <person name="Dai X."/>
            <person name="Doyle J.J."/>
            <person name="Dudez A.M."/>
            <person name="Farmer A.D."/>
            <person name="Fouteau S."/>
            <person name="Franken C."/>
            <person name="Gibelin C."/>
            <person name="Gish J."/>
            <person name="Goldstein S."/>
            <person name="Gonzalez A.J."/>
            <person name="Green P.J."/>
            <person name="Hallab A."/>
            <person name="Hartog M."/>
            <person name="Hua A."/>
            <person name="Humphray S.J."/>
            <person name="Jeong D.H."/>
            <person name="Jing Y."/>
            <person name="Jocker A."/>
            <person name="Kenton S.M."/>
            <person name="Kim D.J."/>
            <person name="Klee K."/>
            <person name="Lai H."/>
            <person name="Lang C."/>
            <person name="Lin S."/>
            <person name="Macmil S.L."/>
            <person name="Magdelenat G."/>
            <person name="Matthews L."/>
            <person name="McCorrison J."/>
            <person name="Monaghan E.L."/>
            <person name="Mun J.H."/>
            <person name="Najar F.Z."/>
            <person name="Nicholson C."/>
            <person name="Noirot C."/>
            <person name="O'Bleness M."/>
            <person name="Paule C.R."/>
            <person name="Poulain J."/>
            <person name="Prion F."/>
            <person name="Qin B."/>
            <person name="Qu C."/>
            <person name="Retzel E.F."/>
            <person name="Riddle C."/>
            <person name="Sallet E."/>
            <person name="Samain S."/>
            <person name="Samson N."/>
            <person name="Sanders I."/>
            <person name="Saurat O."/>
            <person name="Scarpelli C."/>
            <person name="Schiex T."/>
            <person name="Segurens B."/>
            <person name="Severin A.J."/>
            <person name="Sherrier D.J."/>
            <person name="Shi R."/>
            <person name="Sims S."/>
            <person name="Singer S.R."/>
            <person name="Sinharoy S."/>
            <person name="Sterck L."/>
            <person name="Viollet A."/>
            <person name="Wang B.B."/>
            <person name="Wang K."/>
            <person name="Wang M."/>
            <person name="Wang X."/>
            <person name="Warfsmann J."/>
            <person name="Weissenbach J."/>
            <person name="White D.D."/>
            <person name="White J.D."/>
            <person name="Wiley G.B."/>
            <person name="Wincker P."/>
            <person name="Xing Y."/>
            <person name="Yang L."/>
            <person name="Yao Z."/>
            <person name="Ying F."/>
            <person name="Zhai J."/>
            <person name="Zhou L."/>
            <person name="Zuber A."/>
            <person name="Denarie J."/>
            <person name="Dixon R.A."/>
            <person name="May G.D."/>
            <person name="Schwartz D.C."/>
            <person name="Rogers J."/>
            <person name="Quetier F."/>
            <person name="Town C.D."/>
            <person name="Roe B.A."/>
        </authorList>
    </citation>
    <scope>NUCLEOTIDE SEQUENCE [LARGE SCALE GENOMIC DNA]</scope>
    <source>
        <strain evidence="4">A17</strain>
        <strain evidence="5 6">cv. Jemalong A17</strain>
    </source>
</reference>
<dbReference type="Pfam" id="PF00931">
    <property type="entry name" value="NB-ARC"/>
    <property type="match status" value="1"/>
</dbReference>
<dbReference type="InterPro" id="IPR035897">
    <property type="entry name" value="Toll_tir_struct_dom_sf"/>
</dbReference>
<evidence type="ECO:0000313" key="5">
    <source>
        <dbReference type="EnsemblPlants" id="AES86740"/>
    </source>
</evidence>
<organism evidence="4 6">
    <name type="scientific">Medicago truncatula</name>
    <name type="common">Barrel medic</name>
    <name type="synonym">Medicago tribuloides</name>
    <dbReference type="NCBI Taxonomy" id="3880"/>
    <lineage>
        <taxon>Eukaryota</taxon>
        <taxon>Viridiplantae</taxon>
        <taxon>Streptophyta</taxon>
        <taxon>Embryophyta</taxon>
        <taxon>Tracheophyta</taxon>
        <taxon>Spermatophyta</taxon>
        <taxon>Magnoliopsida</taxon>
        <taxon>eudicotyledons</taxon>
        <taxon>Gunneridae</taxon>
        <taxon>Pentapetalae</taxon>
        <taxon>rosids</taxon>
        <taxon>fabids</taxon>
        <taxon>Fabales</taxon>
        <taxon>Fabaceae</taxon>
        <taxon>Papilionoideae</taxon>
        <taxon>50 kb inversion clade</taxon>
        <taxon>NPAAA clade</taxon>
        <taxon>Hologalegina</taxon>
        <taxon>IRL clade</taxon>
        <taxon>Trifolieae</taxon>
        <taxon>Medicago</taxon>
    </lineage>
</organism>
<dbReference type="Proteomes" id="UP000002051">
    <property type="component" value="Chromosome 4"/>
</dbReference>
<dbReference type="InterPro" id="IPR058192">
    <property type="entry name" value="WHD_ROQ1-like"/>
</dbReference>
<feature type="domain" description="TIR" evidence="3">
    <location>
        <begin position="76"/>
        <end position="218"/>
    </location>
</feature>
<reference evidence="4 6" key="2">
    <citation type="journal article" date="2014" name="BMC Genomics">
        <title>An improved genome release (version Mt4.0) for the model legume Medicago truncatula.</title>
        <authorList>
            <person name="Tang H."/>
            <person name="Krishnakumar V."/>
            <person name="Bidwell S."/>
            <person name="Rosen B."/>
            <person name="Chan A."/>
            <person name="Zhou S."/>
            <person name="Gentzbittel L."/>
            <person name="Childs K.L."/>
            <person name="Yandell M."/>
            <person name="Gundlach H."/>
            <person name="Mayer K.F."/>
            <person name="Schwartz D.C."/>
            <person name="Town C.D."/>
        </authorList>
    </citation>
    <scope>GENOME REANNOTATION</scope>
    <source>
        <strain evidence="5 6">cv. Jemalong A17</strain>
    </source>
</reference>
<dbReference type="Pfam" id="PF01582">
    <property type="entry name" value="TIR"/>
    <property type="match status" value="1"/>
</dbReference>